<dbReference type="KEGG" id="bgg:CFK41_02865"/>
<evidence type="ECO:0000256" key="1">
    <source>
        <dbReference type="SAM" id="MobiDB-lite"/>
    </source>
</evidence>
<organism evidence="3 4">
    <name type="scientific">Brachybacterium ginsengisoli</name>
    <dbReference type="NCBI Taxonomy" id="1331682"/>
    <lineage>
        <taxon>Bacteria</taxon>
        <taxon>Bacillati</taxon>
        <taxon>Actinomycetota</taxon>
        <taxon>Actinomycetes</taxon>
        <taxon>Micrococcales</taxon>
        <taxon>Dermabacteraceae</taxon>
        <taxon>Brachybacterium</taxon>
    </lineage>
</organism>
<name>A0A291GUI5_9MICO</name>
<dbReference type="Pfam" id="PF19843">
    <property type="entry name" value="DUF6318"/>
    <property type="match status" value="1"/>
</dbReference>
<proteinExistence type="predicted"/>
<feature type="compositionally biased region" description="Gly residues" evidence="1">
    <location>
        <begin position="216"/>
        <end position="229"/>
    </location>
</feature>
<evidence type="ECO:0000259" key="2">
    <source>
        <dbReference type="Pfam" id="PF19843"/>
    </source>
</evidence>
<feature type="region of interest" description="Disordered" evidence="1">
    <location>
        <begin position="37"/>
        <end position="85"/>
    </location>
</feature>
<gene>
    <name evidence="3" type="ORF">CFK41_02865</name>
</gene>
<feature type="domain" description="DUF6318" evidence="2">
    <location>
        <begin position="67"/>
        <end position="206"/>
    </location>
</feature>
<protein>
    <recommendedName>
        <fullName evidence="2">DUF6318 domain-containing protein</fullName>
    </recommendedName>
</protein>
<evidence type="ECO:0000313" key="3">
    <source>
        <dbReference type="EMBL" id="ATG53840.1"/>
    </source>
</evidence>
<dbReference type="EMBL" id="CP023564">
    <property type="protein sequence ID" value="ATG53840.1"/>
    <property type="molecule type" value="Genomic_DNA"/>
</dbReference>
<reference evidence="3 4" key="1">
    <citation type="journal article" date="2014" name="Int. J. Syst. Evol. Microbiol.">
        <title>Brachybacterium ginsengisoli sp. nov., isolated from soil of a ginseng field.</title>
        <authorList>
            <person name="Hoang V.A."/>
            <person name="Kim Y.J."/>
            <person name="Nguyen N.L."/>
            <person name="Yang D.C."/>
        </authorList>
    </citation>
    <scope>NUCLEOTIDE SEQUENCE [LARGE SCALE GENOMIC DNA]</scope>
    <source>
        <strain evidence="3 4">DCY80</strain>
    </source>
</reference>
<feature type="region of interest" description="Disordered" evidence="1">
    <location>
        <begin position="209"/>
        <end position="229"/>
    </location>
</feature>
<dbReference type="Proteomes" id="UP000217889">
    <property type="component" value="Chromosome"/>
</dbReference>
<accession>A0A291GUI5</accession>
<sequence length="229" mass="23793">MDRVNRPVQRIVVIVLALLLVVPAGVFGIGQLLGPGDGDQPGTTAAENPENPENRPTADPADQPPRPDLPEPEAPAGLTDQSEDGARATVTYLLQTYDYMMSSGDVSVWQDSVDPGCQVCVSFLDNAELLSDQGGYLVDGAFEVHSTTFSGKGEPPATGTVVAQFTQEESVLVDDPNLQATPLDSVTGQLIATVAWDGDRWRVTDMTIAPPEGQASDGGGASDSGGAAG</sequence>
<dbReference type="AlphaFoldDB" id="A0A291GUI5"/>
<evidence type="ECO:0000313" key="4">
    <source>
        <dbReference type="Proteomes" id="UP000217889"/>
    </source>
</evidence>
<keyword evidence="4" id="KW-1185">Reference proteome</keyword>
<dbReference type="InterPro" id="IPR046281">
    <property type="entry name" value="DUF6318"/>
</dbReference>